<dbReference type="AlphaFoldDB" id="A0A162ADD7"/>
<dbReference type="InterPro" id="IPR052346">
    <property type="entry name" value="O-mannosyl-transferase_TMTC"/>
</dbReference>
<dbReference type="Pfam" id="PF13431">
    <property type="entry name" value="TPR_17"/>
    <property type="match status" value="1"/>
</dbReference>
<dbReference type="RefSeq" id="WP_063376827.1">
    <property type="nucleotide sequence ID" value="NZ_AUXT01000150.1"/>
</dbReference>
<reference evidence="4 5" key="1">
    <citation type="submission" date="2013-07" db="EMBL/GenBank/DDBJ databases">
        <title>Comparative Genomic and Metabolomic Analysis of Twelve Strains of Pseudoalteromonas luteoviolacea.</title>
        <authorList>
            <person name="Vynne N.G."/>
            <person name="Mansson M."/>
            <person name="Gram L."/>
        </authorList>
    </citation>
    <scope>NUCLEOTIDE SEQUENCE [LARGE SCALE GENOMIC DNA]</scope>
    <source>
        <strain evidence="4 5">NCIMB 1942</strain>
    </source>
</reference>
<dbReference type="SUPFAM" id="SSF48452">
    <property type="entry name" value="TPR-like"/>
    <property type="match status" value="1"/>
</dbReference>
<dbReference type="Proteomes" id="UP000076587">
    <property type="component" value="Unassembled WGS sequence"/>
</dbReference>
<keyword evidence="2 3" id="KW-0802">TPR repeat</keyword>
<organism evidence="4 5">
    <name type="scientific">Pseudoalteromonas luteoviolacea NCIMB 1942</name>
    <dbReference type="NCBI Taxonomy" id="1365253"/>
    <lineage>
        <taxon>Bacteria</taxon>
        <taxon>Pseudomonadati</taxon>
        <taxon>Pseudomonadota</taxon>
        <taxon>Gammaproteobacteria</taxon>
        <taxon>Alteromonadales</taxon>
        <taxon>Pseudoalteromonadaceae</taxon>
        <taxon>Pseudoalteromonas</taxon>
    </lineage>
</organism>
<dbReference type="PROSITE" id="PS51257">
    <property type="entry name" value="PROKAR_LIPOPROTEIN"/>
    <property type="match status" value="1"/>
</dbReference>
<dbReference type="PANTHER" id="PTHR44227:SF3">
    <property type="entry name" value="PROTEIN O-MANNOSYL-TRANSFERASE TMTC4"/>
    <property type="match status" value="1"/>
</dbReference>
<name>A0A162ADD7_9GAMM</name>
<dbReference type="OrthoDB" id="5801251at2"/>
<gene>
    <name evidence="4" type="ORF">N482_01560</name>
</gene>
<evidence type="ECO:0000256" key="1">
    <source>
        <dbReference type="ARBA" id="ARBA00022737"/>
    </source>
</evidence>
<dbReference type="PANTHER" id="PTHR44227">
    <property type="match status" value="1"/>
</dbReference>
<feature type="repeat" description="TPR" evidence="3">
    <location>
        <begin position="240"/>
        <end position="273"/>
    </location>
</feature>
<dbReference type="PROSITE" id="PS50005">
    <property type="entry name" value="TPR"/>
    <property type="match status" value="2"/>
</dbReference>
<accession>A0A162ADD7</accession>
<feature type="repeat" description="TPR" evidence="3">
    <location>
        <begin position="206"/>
        <end position="239"/>
    </location>
</feature>
<dbReference type="InterPro" id="IPR019734">
    <property type="entry name" value="TPR_rpt"/>
</dbReference>
<comment type="caution">
    <text evidence="4">The sequence shown here is derived from an EMBL/GenBank/DDBJ whole genome shotgun (WGS) entry which is preliminary data.</text>
</comment>
<evidence type="ECO:0000313" key="4">
    <source>
        <dbReference type="EMBL" id="KZN47953.1"/>
    </source>
</evidence>
<evidence type="ECO:0000256" key="3">
    <source>
        <dbReference type="PROSITE-ProRule" id="PRU00339"/>
    </source>
</evidence>
<dbReference type="Pfam" id="PF13432">
    <property type="entry name" value="TPR_16"/>
    <property type="match status" value="1"/>
</dbReference>
<dbReference type="SMART" id="SM00028">
    <property type="entry name" value="TPR"/>
    <property type="match status" value="4"/>
</dbReference>
<dbReference type="Gene3D" id="1.25.40.10">
    <property type="entry name" value="Tetratricopeptide repeat domain"/>
    <property type="match status" value="2"/>
</dbReference>
<evidence type="ECO:0000313" key="5">
    <source>
        <dbReference type="Proteomes" id="UP000076587"/>
    </source>
</evidence>
<dbReference type="InterPro" id="IPR011990">
    <property type="entry name" value="TPR-like_helical_dom_sf"/>
</dbReference>
<proteinExistence type="predicted"/>
<protein>
    <submittedName>
        <fullName evidence="4">Uncharacterized protein</fullName>
    </submittedName>
</protein>
<sequence>MKLSYQNVFSTILLCVASAFIIGCESTNPPRADLTLLENTPFKALPVETQEEIFLLDKSIVETLNQSFKRNEQPELRSAQVIMQFLLDNGDNTLSYMSDANLTASQAYQNLNANCLSLSILAYSLSEYLNLKGQFQKVHVPEYWASSRGYNFLSGHINLKIYEDRTKHIGKNVLHTQPRTLTIDFDPNSRRQAFRTSEITKDRVTAMFYNNKGAIHMVEGRQDLAFSYFQAAIEMDSQYSSAWANLAILYRIYGNLDIAEDMYNQALALNADNNTAKGNLAVLYNMTNRSEQAEQIRTELYQVRKSNPYYVITLGNEALEQGNAVKAINFYRDALKLDKRMHEGHFALAKAYYSLGKLELTKRHLRRALALSQFKHNKLQYRGKLEWLDAVAKN</sequence>
<dbReference type="EMBL" id="AUXT01000150">
    <property type="protein sequence ID" value="KZN47953.1"/>
    <property type="molecule type" value="Genomic_DNA"/>
</dbReference>
<dbReference type="PATRIC" id="fig|1365253.3.peg.2102"/>
<evidence type="ECO:0000256" key="2">
    <source>
        <dbReference type="ARBA" id="ARBA00022803"/>
    </source>
</evidence>
<keyword evidence="1" id="KW-0677">Repeat</keyword>